<name>A0A2N7WFP6_9BURK</name>
<evidence type="ECO:0000313" key="6">
    <source>
        <dbReference type="Proteomes" id="UP000235347"/>
    </source>
</evidence>
<feature type="region of interest" description="Disordered" evidence="3">
    <location>
        <begin position="32"/>
        <end position="51"/>
    </location>
</feature>
<dbReference type="GO" id="GO:0004371">
    <property type="term" value="F:glycerone kinase activity"/>
    <property type="evidence" value="ECO:0007669"/>
    <property type="project" value="InterPro"/>
</dbReference>
<dbReference type="PANTHER" id="PTHR28629">
    <property type="entry name" value="TRIOKINASE/FMN CYCLASE"/>
    <property type="match status" value="1"/>
</dbReference>
<gene>
    <name evidence="5" type="ORF">C0Z19_00720</name>
</gene>
<dbReference type="Gene3D" id="1.25.40.340">
    <property type="match status" value="1"/>
</dbReference>
<keyword evidence="1" id="KW-0808">Transferase</keyword>
<dbReference type="GO" id="GO:0005829">
    <property type="term" value="C:cytosol"/>
    <property type="evidence" value="ECO:0007669"/>
    <property type="project" value="TreeGrafter"/>
</dbReference>
<reference evidence="5 6" key="1">
    <citation type="submission" date="2018-01" db="EMBL/GenBank/DDBJ databases">
        <title>Whole genome analyses suggest that Burkholderia sensu lato contains two further novel genera in the rhizoxinica-symbiotica group Mycetohabitans gen. nov., and Trinickia gen. nov.: implications for the evolution of diazotrophy and nodulation in the Burkholderiaceae.</title>
        <authorList>
            <person name="Estrada-de los Santos P."/>
            <person name="Palmer M."/>
            <person name="Chavez-Ramirez B."/>
            <person name="Beukes C."/>
            <person name="Steenkamp E.T."/>
            <person name="Hirsch A.M."/>
            <person name="Manyaka P."/>
            <person name="Maluk M."/>
            <person name="Lafos M."/>
            <person name="Crook M."/>
            <person name="Gross E."/>
            <person name="Simon M.F."/>
            <person name="Bueno dos Reis Junior F."/>
            <person name="Poole P.S."/>
            <person name="Venter S.N."/>
            <person name="James E.K."/>
        </authorList>
    </citation>
    <scope>NUCLEOTIDE SEQUENCE [LARGE SCALE GENOMIC DNA]</scope>
    <source>
        <strain evidence="5 6">GP25-8</strain>
    </source>
</reference>
<dbReference type="EMBL" id="PNYB01000001">
    <property type="protein sequence ID" value="PMS28286.1"/>
    <property type="molecule type" value="Genomic_DNA"/>
</dbReference>
<dbReference type="Pfam" id="PF02734">
    <property type="entry name" value="Dak2"/>
    <property type="match status" value="1"/>
</dbReference>
<organism evidence="5 6">
    <name type="scientific">Trinickia soli</name>
    <dbReference type="NCBI Taxonomy" id="380675"/>
    <lineage>
        <taxon>Bacteria</taxon>
        <taxon>Pseudomonadati</taxon>
        <taxon>Pseudomonadota</taxon>
        <taxon>Betaproteobacteria</taxon>
        <taxon>Burkholderiales</taxon>
        <taxon>Burkholderiaceae</taxon>
        <taxon>Trinickia</taxon>
    </lineage>
</organism>
<dbReference type="SMART" id="SM01120">
    <property type="entry name" value="Dak2"/>
    <property type="match status" value="1"/>
</dbReference>
<evidence type="ECO:0000256" key="1">
    <source>
        <dbReference type="ARBA" id="ARBA00022679"/>
    </source>
</evidence>
<dbReference type="GO" id="GO:0019563">
    <property type="term" value="P:glycerol catabolic process"/>
    <property type="evidence" value="ECO:0007669"/>
    <property type="project" value="TreeGrafter"/>
</dbReference>
<keyword evidence="2" id="KW-0418">Kinase</keyword>
<dbReference type="InterPro" id="IPR050861">
    <property type="entry name" value="Dihydroxyacetone_Kinase"/>
</dbReference>
<comment type="caution">
    <text evidence="5">The sequence shown here is derived from an EMBL/GenBank/DDBJ whole genome shotgun (WGS) entry which is preliminary data.</text>
</comment>
<feature type="domain" description="DhaL" evidence="4">
    <location>
        <begin position="1"/>
        <end position="226"/>
    </location>
</feature>
<evidence type="ECO:0000313" key="5">
    <source>
        <dbReference type="EMBL" id="PMS28286.1"/>
    </source>
</evidence>
<dbReference type="PANTHER" id="PTHR28629:SF4">
    <property type="entry name" value="TRIOKINASE_FMN CYCLASE"/>
    <property type="match status" value="1"/>
</dbReference>
<accession>A0A2N7WFP6</accession>
<protein>
    <recommendedName>
        <fullName evidence="4">DhaL domain-containing protein</fullName>
    </recommendedName>
</protein>
<dbReference type="InterPro" id="IPR036117">
    <property type="entry name" value="DhaL_dom_sf"/>
</dbReference>
<dbReference type="PROSITE" id="PS51480">
    <property type="entry name" value="DHAL"/>
    <property type="match status" value="1"/>
</dbReference>
<keyword evidence="6" id="KW-1185">Reference proteome</keyword>
<dbReference type="Proteomes" id="UP000235347">
    <property type="component" value="Unassembled WGS sequence"/>
</dbReference>
<evidence type="ECO:0000259" key="4">
    <source>
        <dbReference type="PROSITE" id="PS51480"/>
    </source>
</evidence>
<evidence type="ECO:0000256" key="2">
    <source>
        <dbReference type="ARBA" id="ARBA00022777"/>
    </source>
</evidence>
<proteinExistence type="predicted"/>
<dbReference type="InterPro" id="IPR004007">
    <property type="entry name" value="DhaL_dom"/>
</dbReference>
<dbReference type="SUPFAM" id="SSF101473">
    <property type="entry name" value="DhaL-like"/>
    <property type="match status" value="1"/>
</dbReference>
<dbReference type="AlphaFoldDB" id="A0A2N7WFP6"/>
<evidence type="ECO:0000256" key="3">
    <source>
        <dbReference type="SAM" id="MobiDB-lite"/>
    </source>
</evidence>
<sequence>MAESILLVAMRLLAAAVFVAFIRRARSASVRRRCAGARGQSSSDDPPPVLSRLDGSAARRTFLRCGRTQPAALVTLDSQLAIEGRSLAQSGARAPSRIKAVRVKRRDNYVDKHRLADHKTPTALDWAAAMRGAADAIGELGGAKPGDRTMLDALVPAVDAFERELKSGYDANKAWAAAVSAAESGASDTAHMAPRAGRASYLGARAIGSPDGGAVAIACWLKALQPYIAAR</sequence>